<feature type="binding site" evidence="8">
    <location>
        <position position="50"/>
    </location>
    <ligand>
        <name>Fe cation</name>
        <dbReference type="ChEBI" id="CHEBI:24875"/>
        <label>1</label>
    </ligand>
</feature>
<evidence type="ECO:0000256" key="5">
    <source>
        <dbReference type="ARBA" id="ARBA00023004"/>
    </source>
</evidence>
<keyword evidence="7 8" id="KW-0472">Membrane</keyword>
<dbReference type="InterPro" id="IPR011566">
    <property type="entry name" value="Ubq_synth_Coq7"/>
</dbReference>
<dbReference type="Pfam" id="PF03232">
    <property type="entry name" value="COQ7"/>
    <property type="match status" value="1"/>
</dbReference>
<feature type="binding site" evidence="8">
    <location>
        <position position="14"/>
    </location>
    <ligand>
        <name>Fe cation</name>
        <dbReference type="ChEBI" id="CHEBI:24875"/>
        <label>1</label>
    </ligand>
</feature>
<feature type="binding site" evidence="8">
    <location>
        <position position="165"/>
    </location>
    <ligand>
        <name>Fe cation</name>
        <dbReference type="ChEBI" id="CHEBI:24875"/>
        <label>2</label>
    </ligand>
</feature>
<dbReference type="HOGENOM" id="CLU_071892_2_0_1"/>
<dbReference type="UniPathway" id="UPA00232"/>
<comment type="catalytic activity">
    <reaction evidence="8">
        <text>a 5-methoxy-2-methyl-3-(all-trans-polyprenyl)benzene-1,4-diol + AH2 + O2 = a 3-demethylubiquinol + A + H2O</text>
        <dbReference type="Rhea" id="RHEA:50908"/>
        <dbReference type="Rhea" id="RHEA-COMP:10859"/>
        <dbReference type="Rhea" id="RHEA-COMP:10914"/>
        <dbReference type="ChEBI" id="CHEBI:13193"/>
        <dbReference type="ChEBI" id="CHEBI:15377"/>
        <dbReference type="ChEBI" id="CHEBI:15379"/>
        <dbReference type="ChEBI" id="CHEBI:17499"/>
        <dbReference type="ChEBI" id="CHEBI:84167"/>
        <dbReference type="ChEBI" id="CHEBI:84422"/>
        <dbReference type="EC" id="1.14.99.60"/>
    </reaction>
</comment>
<protein>
    <recommendedName>
        <fullName evidence="8">5-demethoxyubiquinone hydroxylase, mitochondrial</fullName>
        <shortName evidence="8">DMQ hydroxylase</shortName>
        <ecNumber evidence="8">1.14.99.60</ecNumber>
    </recommendedName>
    <alternativeName>
        <fullName evidence="8">Ubiquinone biosynthesis monooxygenase COQ7</fullName>
    </alternativeName>
</protein>
<organism evidence="10 11">
    <name type="scientific">Tilletiaria anomala (strain ATCC 24038 / CBS 436.72 / UBC 951)</name>
    <dbReference type="NCBI Taxonomy" id="1037660"/>
    <lineage>
        <taxon>Eukaryota</taxon>
        <taxon>Fungi</taxon>
        <taxon>Dikarya</taxon>
        <taxon>Basidiomycota</taxon>
        <taxon>Ustilaginomycotina</taxon>
        <taxon>Exobasidiomycetes</taxon>
        <taxon>Georgefischeriales</taxon>
        <taxon>Tilletiariaceae</taxon>
        <taxon>Tilletiaria</taxon>
    </lineage>
</organism>
<dbReference type="OMA" id="NPLWYGG"/>
<dbReference type="GO" id="GO:0016709">
    <property type="term" value="F:oxidoreductase activity, acting on paired donors, with incorporation or reduction of molecular oxygen, NAD(P)H as one donor, and incorporation of one atom of oxygen"/>
    <property type="evidence" value="ECO:0007669"/>
    <property type="project" value="UniProtKB-UniRule"/>
</dbReference>
<comment type="function">
    <text evidence="8">Catalyzes the hydroxylation of 2-polyprenyl-3-methyl-6-methoxy-1,4-benzoquinol (DMQH2) during ubiquinone biosynthesis. Has also a structural role in the COQ enzyme complex, stabilizing other COQ polypeptides.</text>
</comment>
<proteinExistence type="inferred from homology"/>
<comment type="subcellular location">
    <subcellularLocation>
        <location evidence="8">Mitochondrion inner membrane</location>
        <topology evidence="8">Peripheral membrane protein</topology>
        <orientation evidence="8">Matrix side</orientation>
    </subcellularLocation>
</comment>
<keyword evidence="11" id="KW-1185">Reference proteome</keyword>
<dbReference type="EC" id="1.14.99.60" evidence="8"/>
<dbReference type="SUPFAM" id="SSF47240">
    <property type="entry name" value="Ferritin-like"/>
    <property type="match status" value="1"/>
</dbReference>
<comment type="cofactor">
    <cofactor evidence="8">
        <name>Fe cation</name>
        <dbReference type="ChEBI" id="CHEBI:24875"/>
    </cofactor>
    <text evidence="8">Binds 2 iron ions per subunit.</text>
</comment>
<dbReference type="FunCoup" id="A0A066WFD3">
    <property type="interactions" value="180"/>
</dbReference>
<name>A0A066WFD3_TILAU</name>
<dbReference type="HAMAP" id="MF_01658">
    <property type="entry name" value="COQ7"/>
    <property type="match status" value="1"/>
</dbReference>
<keyword evidence="3 8" id="KW-0479">Metal-binding</keyword>
<evidence type="ECO:0000256" key="1">
    <source>
        <dbReference type="ARBA" id="ARBA00004749"/>
    </source>
</evidence>
<dbReference type="OrthoDB" id="275371at2759"/>
<dbReference type="GO" id="GO:0008682">
    <property type="term" value="F:3-demethoxyubiquinol 3-hydroxylase activity"/>
    <property type="evidence" value="ECO:0007669"/>
    <property type="project" value="UniProtKB-EC"/>
</dbReference>
<evidence type="ECO:0000256" key="3">
    <source>
        <dbReference type="ARBA" id="ARBA00022723"/>
    </source>
</evidence>
<reference evidence="10 11" key="1">
    <citation type="submission" date="2014-05" db="EMBL/GenBank/DDBJ databases">
        <title>Draft genome sequence of a rare smut relative, Tilletiaria anomala UBC 951.</title>
        <authorList>
            <consortium name="DOE Joint Genome Institute"/>
            <person name="Toome M."/>
            <person name="Kuo A."/>
            <person name="Henrissat B."/>
            <person name="Lipzen A."/>
            <person name="Tritt A."/>
            <person name="Yoshinaga Y."/>
            <person name="Zane M."/>
            <person name="Barry K."/>
            <person name="Grigoriev I.V."/>
            <person name="Spatafora J.W."/>
            <person name="Aimea M.C."/>
        </authorList>
    </citation>
    <scope>NUCLEOTIDE SEQUENCE [LARGE SCALE GENOMIC DNA]</scope>
    <source>
        <strain evidence="10 11">UBC 951</strain>
    </source>
</reference>
<evidence type="ECO:0000313" key="10">
    <source>
        <dbReference type="EMBL" id="KDN52486.1"/>
    </source>
</evidence>
<evidence type="ECO:0000256" key="8">
    <source>
        <dbReference type="HAMAP-Rule" id="MF_03194"/>
    </source>
</evidence>
<dbReference type="RefSeq" id="XP_013245325.1">
    <property type="nucleotide sequence ID" value="XM_013389871.1"/>
</dbReference>
<comment type="similarity">
    <text evidence="8">Belongs to the COQ7 family.</text>
</comment>
<sequence length="204" mass="22024">MPSTSMLRVDHAGEIAANTIYQAQANVFGLLGDTKTKKMMLDMWDTEKKHLKVAEMLLAQHRTRPSALLPVWSLAGKILGAATALIGKEAAMACTEAVETVIGEHYEDQLVHLRKITTQTPPSPVMDHSQSARESDTSGPGCPTSGLHPSLPLLSEVITEFRDDELEHLDTAVEHDAQQAPAHALLSAIVGYGCKGAIQIAKRL</sequence>
<keyword evidence="5 8" id="KW-0408">Iron</keyword>
<feature type="binding site" evidence="8">
    <location>
        <position position="99"/>
    </location>
    <ligand>
        <name>Fe cation</name>
        <dbReference type="ChEBI" id="CHEBI:24875"/>
        <label>2</label>
    </ligand>
</feature>
<dbReference type="EMBL" id="JMSN01000010">
    <property type="protein sequence ID" value="KDN52486.1"/>
    <property type="molecule type" value="Genomic_DNA"/>
</dbReference>
<dbReference type="CDD" id="cd01042">
    <property type="entry name" value="DMQH"/>
    <property type="match status" value="1"/>
</dbReference>
<keyword evidence="8" id="KW-0999">Mitochondrion inner membrane</keyword>
<dbReference type="InterPro" id="IPR009078">
    <property type="entry name" value="Ferritin-like_SF"/>
</dbReference>
<dbReference type="Proteomes" id="UP000027361">
    <property type="component" value="Unassembled WGS sequence"/>
</dbReference>
<dbReference type="PANTHER" id="PTHR11237:SF4">
    <property type="entry name" value="5-DEMETHOXYUBIQUINONE HYDROXYLASE, MITOCHONDRIAL"/>
    <property type="match status" value="1"/>
</dbReference>
<evidence type="ECO:0000313" key="11">
    <source>
        <dbReference type="Proteomes" id="UP000027361"/>
    </source>
</evidence>
<dbReference type="InParanoid" id="A0A066WFD3"/>
<comment type="pathway">
    <text evidence="1 8">Cofactor biosynthesis; ubiquinone biosynthesis.</text>
</comment>
<accession>A0A066WFD3</accession>
<evidence type="ECO:0000256" key="6">
    <source>
        <dbReference type="ARBA" id="ARBA00023033"/>
    </source>
</evidence>
<gene>
    <name evidence="8" type="primary">COQ7</name>
    <name evidence="10" type="ORF">K437DRAFT_254270</name>
</gene>
<dbReference type="STRING" id="1037660.A0A066WFD3"/>
<feature type="region of interest" description="Disordered" evidence="9">
    <location>
        <begin position="119"/>
        <end position="148"/>
    </location>
</feature>
<dbReference type="GeneID" id="25263813"/>
<feature type="binding site" evidence="8">
    <location>
        <position position="165"/>
    </location>
    <ligand>
        <name>Fe cation</name>
        <dbReference type="ChEBI" id="CHEBI:24875"/>
        <label>1</label>
    </ligand>
</feature>
<comment type="caution">
    <text evidence="10">The sequence shown here is derived from an EMBL/GenBank/DDBJ whole genome shotgun (WGS) entry which is preliminary data.</text>
</comment>
<dbReference type="GO" id="GO:0046872">
    <property type="term" value="F:metal ion binding"/>
    <property type="evidence" value="ECO:0007669"/>
    <property type="project" value="UniProtKB-KW"/>
</dbReference>
<evidence type="ECO:0000256" key="7">
    <source>
        <dbReference type="ARBA" id="ARBA00023136"/>
    </source>
</evidence>
<feature type="binding site" evidence="8">
    <location>
        <position position="47"/>
    </location>
    <ligand>
        <name>Fe cation</name>
        <dbReference type="ChEBI" id="CHEBI:24875"/>
        <label>2</label>
    </ligand>
</feature>
<evidence type="ECO:0000256" key="2">
    <source>
        <dbReference type="ARBA" id="ARBA00022688"/>
    </source>
</evidence>
<keyword evidence="2 8" id="KW-0831">Ubiquinone biosynthesis</keyword>
<keyword evidence="8" id="KW-0496">Mitochondrion</keyword>
<feature type="binding site" evidence="8">
    <location>
        <position position="47"/>
    </location>
    <ligand>
        <name>Fe cation</name>
        <dbReference type="ChEBI" id="CHEBI:24875"/>
        <label>1</label>
    </ligand>
</feature>
<keyword evidence="4 8" id="KW-0560">Oxidoreductase</keyword>
<comment type="subunit">
    <text evidence="8">Component of a multi-subunit COQ enzyme complex, composed of at least COQ3, COQ4, COQ5, COQ6, COQ7 and COQ9.</text>
</comment>
<dbReference type="GO" id="GO:0006744">
    <property type="term" value="P:ubiquinone biosynthetic process"/>
    <property type="evidence" value="ECO:0007669"/>
    <property type="project" value="UniProtKB-UniRule"/>
</dbReference>
<dbReference type="PANTHER" id="PTHR11237">
    <property type="entry name" value="COENZYME Q10 BIOSYNTHESIS PROTEIN 7"/>
    <property type="match status" value="1"/>
</dbReference>
<evidence type="ECO:0000256" key="9">
    <source>
        <dbReference type="SAM" id="MobiDB-lite"/>
    </source>
</evidence>
<dbReference type="GO" id="GO:0031314">
    <property type="term" value="C:extrinsic component of mitochondrial inner membrane"/>
    <property type="evidence" value="ECO:0007669"/>
    <property type="project" value="UniProtKB-UniRule"/>
</dbReference>
<keyword evidence="6 8" id="KW-0503">Monooxygenase</keyword>
<dbReference type="AlphaFoldDB" id="A0A066WFD3"/>
<feature type="binding site" evidence="8">
    <location>
        <position position="168"/>
    </location>
    <ligand>
        <name>Fe cation</name>
        <dbReference type="ChEBI" id="CHEBI:24875"/>
        <label>2</label>
    </ligand>
</feature>
<evidence type="ECO:0000256" key="4">
    <source>
        <dbReference type="ARBA" id="ARBA00023002"/>
    </source>
</evidence>